<accession>A0A516SCN1</accession>
<dbReference type="FunFam" id="3.40.50.300:FF:001116">
    <property type="entry name" value="Type IV pili twitching motility protein PilT"/>
    <property type="match status" value="1"/>
</dbReference>
<dbReference type="GO" id="GO:0016887">
    <property type="term" value="F:ATP hydrolysis activity"/>
    <property type="evidence" value="ECO:0007669"/>
    <property type="project" value="InterPro"/>
</dbReference>
<evidence type="ECO:0000313" key="4">
    <source>
        <dbReference type="Proteomes" id="UP000317550"/>
    </source>
</evidence>
<evidence type="ECO:0000256" key="1">
    <source>
        <dbReference type="ARBA" id="ARBA00006611"/>
    </source>
</evidence>
<dbReference type="RefSeq" id="WP_143856829.1">
    <property type="nucleotide sequence ID" value="NZ_CP041730.1"/>
</dbReference>
<dbReference type="SUPFAM" id="SSF52540">
    <property type="entry name" value="P-loop containing nucleoside triphosphate hydrolases"/>
    <property type="match status" value="1"/>
</dbReference>
<dbReference type="NCBIfam" id="TIGR01420">
    <property type="entry name" value="pilT_fam"/>
    <property type="match status" value="1"/>
</dbReference>
<dbReference type="Gene3D" id="3.40.50.300">
    <property type="entry name" value="P-loop containing nucleotide triphosphate hydrolases"/>
    <property type="match status" value="1"/>
</dbReference>
<dbReference type="PANTHER" id="PTHR30486">
    <property type="entry name" value="TWITCHING MOTILITY PROTEIN PILT"/>
    <property type="match status" value="1"/>
</dbReference>
<dbReference type="GO" id="GO:0005524">
    <property type="term" value="F:ATP binding"/>
    <property type="evidence" value="ECO:0007669"/>
    <property type="project" value="InterPro"/>
</dbReference>
<dbReference type="CDD" id="cd01131">
    <property type="entry name" value="PilT"/>
    <property type="match status" value="1"/>
</dbReference>
<dbReference type="AlphaFoldDB" id="A0A516SCN1"/>
<dbReference type="PROSITE" id="PS00662">
    <property type="entry name" value="T2SP_E"/>
    <property type="match status" value="1"/>
</dbReference>
<dbReference type="InterPro" id="IPR006321">
    <property type="entry name" value="PilT/PilU"/>
</dbReference>
<dbReference type="Proteomes" id="UP000317550">
    <property type="component" value="Chromosome"/>
</dbReference>
<dbReference type="InterPro" id="IPR050921">
    <property type="entry name" value="T4SS_GSP_E_ATPase"/>
</dbReference>
<feature type="domain" description="Bacterial type II secretion system protein E" evidence="2">
    <location>
        <begin position="200"/>
        <end position="214"/>
    </location>
</feature>
<dbReference type="PANTHER" id="PTHR30486:SF12">
    <property type="entry name" value="TYPE IV PILUS ATPASE PILU"/>
    <property type="match status" value="1"/>
</dbReference>
<dbReference type="Pfam" id="PF00437">
    <property type="entry name" value="T2SSE"/>
    <property type="match status" value="1"/>
</dbReference>
<evidence type="ECO:0000259" key="2">
    <source>
        <dbReference type="PROSITE" id="PS00662"/>
    </source>
</evidence>
<dbReference type="KEGG" id="cari:FNU76_05815"/>
<organism evidence="3 4">
    <name type="scientific">Chitinimonas arctica</name>
    <dbReference type="NCBI Taxonomy" id="2594795"/>
    <lineage>
        <taxon>Bacteria</taxon>
        <taxon>Pseudomonadati</taxon>
        <taxon>Pseudomonadota</taxon>
        <taxon>Betaproteobacteria</taxon>
        <taxon>Neisseriales</taxon>
        <taxon>Chitinibacteraceae</taxon>
        <taxon>Chitinimonas</taxon>
    </lineage>
</organism>
<sequence>MEKEQATKFMHDLLRLMRQKNASDLFITADFPPAMKIDGKMTPVSSQQLSSQHTKELCRSVMNDRQAEEFEATKECNFAISPGGIGRFRCNAFQQQGRIGLVLRTITTEIPKFDELGLPPVLKDVALAKRGLVIFVGGTGSGKSTSLAAMIGFRNENSYGHIITIEDPVEYVHEHRNCIVTQREIGVDTDSWHNALRNTLRQAPDVILIGEIRDRETMDYAVAFAETGHLCMATLHANSANQALDRIINFFPEERRAQLLMDLSLNLKAFISQRLIPLRTGKGRAAAVEVMLNSPLISDLIFKGDVHEIKEIMSKSRELGMQTFDQALFDLYEDGKISYEDGLRNADSVNDLRLKIKLQSKESKGRDAMAGLDHLDIV</sequence>
<dbReference type="EMBL" id="CP041730">
    <property type="protein sequence ID" value="QDQ25906.1"/>
    <property type="molecule type" value="Genomic_DNA"/>
</dbReference>
<gene>
    <name evidence="3" type="ORF">FNU76_05815</name>
</gene>
<name>A0A516SCN1_9NEIS</name>
<dbReference type="InterPro" id="IPR027417">
    <property type="entry name" value="P-loop_NTPase"/>
</dbReference>
<evidence type="ECO:0000313" key="3">
    <source>
        <dbReference type="EMBL" id="QDQ25906.1"/>
    </source>
</evidence>
<dbReference type="Gene3D" id="3.30.450.90">
    <property type="match status" value="1"/>
</dbReference>
<reference evidence="4" key="1">
    <citation type="submission" date="2019-07" db="EMBL/GenBank/DDBJ databases">
        <title>Chitinimonas sp. nov., isolated from Ny-Alesund, arctica soil.</title>
        <authorList>
            <person name="Xu Q."/>
            <person name="Peng F."/>
        </authorList>
    </citation>
    <scope>NUCLEOTIDE SEQUENCE [LARGE SCALE GENOMIC DNA]</scope>
    <source>
        <strain evidence="4">R3-44</strain>
    </source>
</reference>
<proteinExistence type="inferred from homology"/>
<dbReference type="InterPro" id="IPR001482">
    <property type="entry name" value="T2SS/T4SS_dom"/>
</dbReference>
<protein>
    <submittedName>
        <fullName evidence="3">PilT/PilU family type 4a pilus ATPase</fullName>
    </submittedName>
</protein>
<keyword evidence="4" id="KW-1185">Reference proteome</keyword>
<comment type="similarity">
    <text evidence="1">Belongs to the GSP E family.</text>
</comment>
<dbReference type="OrthoDB" id="9805147at2"/>